<feature type="domain" description="PE" evidence="1">
    <location>
        <begin position="6"/>
        <end position="94"/>
    </location>
</feature>
<reference evidence="2 3" key="1">
    <citation type="submission" date="2015-05" db="EMBL/GenBank/DDBJ databases">
        <title>Draft genome sequence of the bacterium Gordonia jacobaea a new member of the Gordonia genus.</title>
        <authorList>
            <person name="Jimenez-Galisteo G."/>
            <person name="Dominguez A."/>
            <person name="Munoz E."/>
            <person name="Vinas M."/>
        </authorList>
    </citation>
    <scope>NUCLEOTIDE SEQUENCE [LARGE SCALE GENOMIC DNA]</scope>
    <source>
        <strain evidence="3">mv1</strain>
    </source>
</reference>
<evidence type="ECO:0000313" key="3">
    <source>
        <dbReference type="Proteomes" id="UP000037247"/>
    </source>
</evidence>
<dbReference type="Proteomes" id="UP000037247">
    <property type="component" value="Unassembled WGS sequence"/>
</dbReference>
<protein>
    <submittedName>
        <fullName evidence="2">PE domain-containing protein</fullName>
    </submittedName>
</protein>
<dbReference type="RefSeq" id="WP_049698889.1">
    <property type="nucleotide sequence ID" value="NZ_JAQDQF010000010.1"/>
</dbReference>
<proteinExistence type="predicted"/>
<evidence type="ECO:0000313" key="2">
    <source>
        <dbReference type="EMBL" id="KNA91582.1"/>
    </source>
</evidence>
<organism evidence="2 3">
    <name type="scientific">Gordonia jacobaea</name>
    <dbReference type="NCBI Taxonomy" id="122202"/>
    <lineage>
        <taxon>Bacteria</taxon>
        <taxon>Bacillati</taxon>
        <taxon>Actinomycetota</taxon>
        <taxon>Actinomycetes</taxon>
        <taxon>Mycobacteriales</taxon>
        <taxon>Gordoniaceae</taxon>
        <taxon>Gordonia</taxon>
    </lineage>
</organism>
<keyword evidence="3" id="KW-1185">Reference proteome</keyword>
<sequence>MPDPKLSVDPDELITAAKDLDLLADRVERSLIGTTDRRTVTPAGRDEVSIAVANSFDAVAGGFDADAASGVLELRKLAATLRAQATGVVDADDAVARGLRI</sequence>
<gene>
    <name evidence="2" type="ORF">ABW18_10445</name>
</gene>
<comment type="caution">
    <text evidence="2">The sequence shown here is derived from an EMBL/GenBank/DDBJ whole genome shotgun (WGS) entry which is preliminary data.</text>
</comment>
<dbReference type="EMBL" id="LDTZ01000016">
    <property type="protein sequence ID" value="KNA91582.1"/>
    <property type="molecule type" value="Genomic_DNA"/>
</dbReference>
<evidence type="ECO:0000259" key="1">
    <source>
        <dbReference type="Pfam" id="PF00934"/>
    </source>
</evidence>
<accession>A0ABR5ID64</accession>
<dbReference type="Gene3D" id="1.10.287.850">
    <property type="entry name" value="HP0062-like domain"/>
    <property type="match status" value="1"/>
</dbReference>
<dbReference type="SUPFAM" id="SSF140459">
    <property type="entry name" value="PE/PPE dimer-like"/>
    <property type="match status" value="1"/>
</dbReference>
<dbReference type="InterPro" id="IPR038332">
    <property type="entry name" value="PPE_sf"/>
</dbReference>
<dbReference type="Pfam" id="PF00934">
    <property type="entry name" value="PE"/>
    <property type="match status" value="1"/>
</dbReference>
<dbReference type="InterPro" id="IPR000084">
    <property type="entry name" value="PE-PGRS_N"/>
</dbReference>
<name>A0ABR5ID64_9ACTN</name>